<name>A0ABY7AIS2_9FIRM</name>
<sequence>MDQMMIVKKRKEELIGEVIGMVTAIADADGIIIMMMTTVDANMKRSGRSTGDRDLPPNNTGARKHLSTTLLGMYV</sequence>
<keyword evidence="3" id="KW-1185">Reference proteome</keyword>
<protein>
    <submittedName>
        <fullName evidence="2">Uncharacterized protein</fullName>
    </submittedName>
</protein>
<reference evidence="2" key="1">
    <citation type="submission" date="2022-11" db="EMBL/GenBank/DDBJ databases">
        <title>Lacrimispora xylanolytica sy1, complete genome.</title>
        <authorList>
            <person name="Choi S."/>
        </authorList>
    </citation>
    <scope>NUCLEOTIDE SEQUENCE</scope>
    <source>
        <strain evidence="2">Sy1</strain>
    </source>
</reference>
<dbReference type="Proteomes" id="UP001163115">
    <property type="component" value="Chromosome"/>
</dbReference>
<dbReference type="RefSeq" id="WP_268116421.1">
    <property type="nucleotide sequence ID" value="NZ_CP113524.1"/>
</dbReference>
<feature type="region of interest" description="Disordered" evidence="1">
    <location>
        <begin position="44"/>
        <end position="75"/>
    </location>
</feature>
<evidence type="ECO:0000313" key="2">
    <source>
        <dbReference type="EMBL" id="WAJ25698.1"/>
    </source>
</evidence>
<dbReference type="EMBL" id="CP113524">
    <property type="protein sequence ID" value="WAJ25698.1"/>
    <property type="molecule type" value="Genomic_DNA"/>
</dbReference>
<gene>
    <name evidence="2" type="ORF">OW255_09355</name>
</gene>
<evidence type="ECO:0000313" key="3">
    <source>
        <dbReference type="Proteomes" id="UP001163115"/>
    </source>
</evidence>
<proteinExistence type="predicted"/>
<accession>A0ABY7AIS2</accession>
<evidence type="ECO:0000256" key="1">
    <source>
        <dbReference type="SAM" id="MobiDB-lite"/>
    </source>
</evidence>
<organism evidence="2 3">
    <name type="scientific">Lacrimispora xylanolytica</name>
    <dbReference type="NCBI Taxonomy" id="29375"/>
    <lineage>
        <taxon>Bacteria</taxon>
        <taxon>Bacillati</taxon>
        <taxon>Bacillota</taxon>
        <taxon>Clostridia</taxon>
        <taxon>Lachnospirales</taxon>
        <taxon>Lachnospiraceae</taxon>
        <taxon>Lacrimispora</taxon>
    </lineage>
</organism>